<name>W0EC46_9FIRM</name>
<evidence type="ECO:0000313" key="2">
    <source>
        <dbReference type="EMBL" id="AHF08445.1"/>
    </source>
</evidence>
<dbReference type="Proteomes" id="UP000010847">
    <property type="component" value="Chromosome"/>
</dbReference>
<dbReference type="STRING" id="871968.DESME_03015"/>
<protein>
    <submittedName>
        <fullName evidence="2">Uncharacterized protein</fullName>
    </submittedName>
</protein>
<accession>W0EC46</accession>
<dbReference type="AlphaFoldDB" id="W0EC46"/>
<reference evidence="2 3" key="1">
    <citation type="submission" date="2013-12" db="EMBL/GenBank/DDBJ databases">
        <authorList>
            <consortium name="DOE Joint Genome Institute"/>
            <person name="Smidt H."/>
            <person name="Huntemann M."/>
            <person name="Han J."/>
            <person name="Chen A."/>
            <person name="Kyrpides N."/>
            <person name="Mavromatis K."/>
            <person name="Markowitz V."/>
            <person name="Palaniappan K."/>
            <person name="Ivanova N."/>
            <person name="Schaumberg A."/>
            <person name="Pati A."/>
            <person name="Liolios K."/>
            <person name="Nordberg H.P."/>
            <person name="Cantor M.N."/>
            <person name="Hua S.X."/>
            <person name="Woyke T."/>
        </authorList>
    </citation>
    <scope>NUCLEOTIDE SEQUENCE [LARGE SCALE GENOMIC DNA]</scope>
    <source>
        <strain evidence="3">DSM 15288</strain>
    </source>
</reference>
<proteinExistence type="predicted"/>
<organism evidence="2 3">
    <name type="scientific">Desulfitobacterium metallireducens DSM 15288</name>
    <dbReference type="NCBI Taxonomy" id="871968"/>
    <lineage>
        <taxon>Bacteria</taxon>
        <taxon>Bacillati</taxon>
        <taxon>Bacillota</taxon>
        <taxon>Clostridia</taxon>
        <taxon>Eubacteriales</taxon>
        <taxon>Desulfitobacteriaceae</taxon>
        <taxon>Desulfitobacterium</taxon>
    </lineage>
</organism>
<evidence type="ECO:0000313" key="3">
    <source>
        <dbReference type="Proteomes" id="UP000010847"/>
    </source>
</evidence>
<feature type="region of interest" description="Disordered" evidence="1">
    <location>
        <begin position="151"/>
        <end position="185"/>
    </location>
</feature>
<gene>
    <name evidence="2" type="ORF">DESME_03015</name>
</gene>
<dbReference type="RefSeq" id="WP_006717503.1">
    <property type="nucleotide sequence ID" value="NZ_CP007032.1"/>
</dbReference>
<dbReference type="EMBL" id="CP007032">
    <property type="protein sequence ID" value="AHF08445.1"/>
    <property type="molecule type" value="Genomic_DNA"/>
</dbReference>
<dbReference type="KEGG" id="dmt:DESME_03015"/>
<evidence type="ECO:0000256" key="1">
    <source>
        <dbReference type="SAM" id="MobiDB-lite"/>
    </source>
</evidence>
<dbReference type="HOGENOM" id="CLU_1347083_0_0_9"/>
<sequence length="203" mass="23436">MSTNKILVKEVCHKTSILSQFDGTITPCVPIQEIYEIRHEINTPRVLIGEKMIALLGNLTVKAYCVKKENKEMFLVEKSFTYRNYIPGNYNFHHLKPCTSLRSKVQDIIIESVKDDEIRLSGIILTDLVFSLEKEYETALLVGHKEDRPEYPVETKESSYQRVQSEEDSPSSEYKLPEEETEEEEVYAEVIQGSNQDLTIILE</sequence>
<keyword evidence="3" id="KW-1185">Reference proteome</keyword>